<dbReference type="EMBL" id="QMPZ01000075">
    <property type="protein sequence ID" value="RLE08884.1"/>
    <property type="molecule type" value="Genomic_DNA"/>
</dbReference>
<name>A0A497E360_UNCAE</name>
<evidence type="ECO:0000313" key="3">
    <source>
        <dbReference type="Proteomes" id="UP000279422"/>
    </source>
</evidence>
<dbReference type="Gene3D" id="3.90.420.10">
    <property type="entry name" value="Oxidoreductase, molybdopterin-binding domain"/>
    <property type="match status" value="1"/>
</dbReference>
<dbReference type="InterPro" id="IPR000572">
    <property type="entry name" value="OxRdtase_Mopterin-bd_dom"/>
</dbReference>
<dbReference type="AlphaFoldDB" id="A0A497E360"/>
<dbReference type="SUPFAM" id="SSF56524">
    <property type="entry name" value="Oxidoreductase molybdopterin-binding domain"/>
    <property type="match status" value="1"/>
</dbReference>
<evidence type="ECO:0000259" key="1">
    <source>
        <dbReference type="Pfam" id="PF00174"/>
    </source>
</evidence>
<comment type="caution">
    <text evidence="2">The sequence shown here is derived from an EMBL/GenBank/DDBJ whole genome shotgun (WGS) entry which is preliminary data.</text>
</comment>
<dbReference type="Pfam" id="PF00174">
    <property type="entry name" value="Oxidored_molyb"/>
    <property type="match status" value="1"/>
</dbReference>
<dbReference type="InterPro" id="IPR036374">
    <property type="entry name" value="OxRdtase_Mopterin-bd_sf"/>
</dbReference>
<proteinExistence type="predicted"/>
<accession>A0A497E360</accession>
<organism evidence="2 3">
    <name type="scientific">Aerophobetes bacterium</name>
    <dbReference type="NCBI Taxonomy" id="2030807"/>
    <lineage>
        <taxon>Bacteria</taxon>
        <taxon>Candidatus Aerophobota</taxon>
    </lineage>
</organism>
<protein>
    <recommendedName>
        <fullName evidence="1">Oxidoreductase molybdopterin-binding domain-containing protein</fullName>
    </recommendedName>
</protein>
<sequence>MKIRKKLLVFAIGVFFLLVLSSSMPCSGEWSLKLTAQAEIKLDELKDLPAVEAQRHDSTYKGVLLRDFLTYVGIDVEKVEYVELVASDGYRVRYEAELVKSSKVVLAYEKDGSPLPKREGKVRAIVVGGRSAMQIKFVERIEVKI</sequence>
<dbReference type="Proteomes" id="UP000279422">
    <property type="component" value="Unassembled WGS sequence"/>
</dbReference>
<feature type="domain" description="Oxidoreductase molybdopterin-binding" evidence="1">
    <location>
        <begin position="45"/>
        <end position="143"/>
    </location>
</feature>
<evidence type="ECO:0000313" key="2">
    <source>
        <dbReference type="EMBL" id="RLE08884.1"/>
    </source>
</evidence>
<gene>
    <name evidence="2" type="ORF">DRJ00_05510</name>
</gene>
<reference evidence="2 3" key="1">
    <citation type="submission" date="2018-06" db="EMBL/GenBank/DDBJ databases">
        <title>Extensive metabolic versatility and redundancy in microbially diverse, dynamic hydrothermal sediments.</title>
        <authorList>
            <person name="Dombrowski N."/>
            <person name="Teske A."/>
            <person name="Baker B.J."/>
        </authorList>
    </citation>
    <scope>NUCLEOTIDE SEQUENCE [LARGE SCALE GENOMIC DNA]</scope>
    <source>
        <strain evidence="2">B47_G16</strain>
    </source>
</reference>